<evidence type="ECO:0000313" key="2">
    <source>
        <dbReference type="EMBL" id="XBH15485.1"/>
    </source>
</evidence>
<name>A0AAU7DEI2_9BACT</name>
<evidence type="ECO:0000259" key="1">
    <source>
        <dbReference type="Pfam" id="PF09862"/>
    </source>
</evidence>
<dbReference type="EMBL" id="CP121196">
    <property type="protein sequence ID" value="XBH15485.1"/>
    <property type="molecule type" value="Genomic_DNA"/>
</dbReference>
<reference evidence="2" key="1">
    <citation type="submission" date="2023-03" db="EMBL/GenBank/DDBJ databases">
        <title>Edaphobacter sp.</title>
        <authorList>
            <person name="Huber K.J."/>
            <person name="Papendorf J."/>
            <person name="Pilke C."/>
            <person name="Bunk B."/>
            <person name="Sproeer C."/>
            <person name="Pester M."/>
        </authorList>
    </citation>
    <scope>NUCLEOTIDE SEQUENCE</scope>
    <source>
        <strain evidence="2">DSM 110680</strain>
    </source>
</reference>
<dbReference type="Pfam" id="PF09862">
    <property type="entry name" value="DUF2089"/>
    <property type="match status" value="1"/>
</dbReference>
<dbReference type="AlphaFoldDB" id="A0AAU7DEI2"/>
<dbReference type="RefSeq" id="WP_348260718.1">
    <property type="nucleotide sequence ID" value="NZ_CP121196.1"/>
</dbReference>
<organism evidence="2">
    <name type="scientific">Telmatobacter sp. DSM 110680</name>
    <dbReference type="NCBI Taxonomy" id="3036704"/>
    <lineage>
        <taxon>Bacteria</taxon>
        <taxon>Pseudomonadati</taxon>
        <taxon>Acidobacteriota</taxon>
        <taxon>Terriglobia</taxon>
        <taxon>Terriglobales</taxon>
        <taxon>Acidobacteriaceae</taxon>
        <taxon>Telmatobacter</taxon>
    </lineage>
</organism>
<accession>A0AAU7DEI2</accession>
<protein>
    <submittedName>
        <fullName evidence="2">DUF2089 domain-containing protein</fullName>
    </submittedName>
</protein>
<gene>
    <name evidence="2" type="ORF">P8935_12995</name>
</gene>
<feature type="domain" description="DUF2089" evidence="1">
    <location>
        <begin position="49"/>
        <end position="93"/>
    </location>
</feature>
<proteinExistence type="predicted"/>
<dbReference type="InterPro" id="IPR018658">
    <property type="entry name" value="DUF2089"/>
</dbReference>
<sequence>MGSESKASADWQELLRIAQGTALVIERVNIPEKGIAVEGAFTLPELARLTLEDQIFVTAFLRSHGSIKEMEQIFGVSYPTIKARLNRISGLLQFIDTNPSPSRSDVLERLKSGEISAEEAIRELEAIK</sequence>